<evidence type="ECO:0000313" key="6">
    <source>
        <dbReference type="EMBL" id="CAB4850775.1"/>
    </source>
</evidence>
<dbReference type="EMBL" id="CAFBIZ010000136">
    <property type="protein sequence ID" value="CAB4850775.1"/>
    <property type="molecule type" value="Genomic_DNA"/>
</dbReference>
<dbReference type="InterPro" id="IPR027417">
    <property type="entry name" value="P-loop_NTPase"/>
</dbReference>
<dbReference type="EMBL" id="CAFBND010000142">
    <property type="protein sequence ID" value="CAB4959582.1"/>
    <property type="molecule type" value="Genomic_DNA"/>
</dbReference>
<dbReference type="EMBL" id="CAFBPU010000022">
    <property type="protein sequence ID" value="CAB5033076.1"/>
    <property type="molecule type" value="Genomic_DNA"/>
</dbReference>
<dbReference type="Pfam" id="PF00005">
    <property type="entry name" value="ABC_tran"/>
    <property type="match status" value="2"/>
</dbReference>
<proteinExistence type="predicted"/>
<feature type="domain" description="ABC transporter" evidence="5">
    <location>
        <begin position="274"/>
        <end position="516"/>
    </location>
</feature>
<dbReference type="AlphaFoldDB" id="A0A6J7RWG0"/>
<keyword evidence="3" id="KW-0547">Nucleotide-binding</keyword>
<dbReference type="InterPro" id="IPR003439">
    <property type="entry name" value="ABC_transporter-like_ATP-bd"/>
</dbReference>
<evidence type="ECO:0000256" key="1">
    <source>
        <dbReference type="ARBA" id="ARBA00022448"/>
    </source>
</evidence>
<dbReference type="Gene3D" id="3.40.50.300">
    <property type="entry name" value="P-loop containing nucleotide triphosphate hydrolases"/>
    <property type="match status" value="2"/>
</dbReference>
<sequence length="526" mass="55506">MTSSPQGSAPTPYIQLVDVSRSFGATKAVRDVTMDLAERGKIHALVGENGAGKSTCLGIAAGRIPPSSGKVLVNGVELELGSPRASKRAGVHAIYQELTIVPAISPEANVFLGRPIASKGWLRESEMRAEYERLCAKLGVTPAVTGRSGSLSVADQQVLEIMRALVSEAEAILLDEPTASLAHAEREALYVTLHQLRDQGLALSLVSHNLEEVLEHSDDITVCRDGAIVERRPASAWTKRELVGAMLGKQTHGAEIAAGTRGSRPTSPDRGASVKPLMVVDSLSSPGLIEDLSFELYPGEILGIAGLVGSGRTSLLRALAGLDPSATGTVTTSEPGDRVPQRVREARARGIALLPEDRKGQGLLLARDGADNITLGEWSGLSKYSFLNSQRLGAAAAEAAAPVGFNVKRLGERAARLSGGNQQKLMIARWLHTTHSVLLADEPTRGVDVGAKAEILVALEKVVAQGRSLIVVSSELEEVVGLSDRVLVIDKGRSLGILNAAEQDITVALLLQMIFNATDSIADSRS</sequence>
<dbReference type="CDD" id="cd03216">
    <property type="entry name" value="ABC_Carb_Monos_I"/>
    <property type="match status" value="1"/>
</dbReference>
<keyword evidence="1" id="KW-0813">Transport</keyword>
<dbReference type="PANTHER" id="PTHR43790:SF9">
    <property type="entry name" value="GALACTOFURANOSE TRANSPORTER ATP-BINDING PROTEIN YTFR"/>
    <property type="match status" value="1"/>
</dbReference>
<evidence type="ECO:0000256" key="2">
    <source>
        <dbReference type="ARBA" id="ARBA00022737"/>
    </source>
</evidence>
<dbReference type="PROSITE" id="PS50893">
    <property type="entry name" value="ABC_TRANSPORTER_2"/>
    <property type="match status" value="2"/>
</dbReference>
<dbReference type="InterPro" id="IPR003593">
    <property type="entry name" value="AAA+_ATPase"/>
</dbReference>
<dbReference type="GO" id="GO:0016887">
    <property type="term" value="F:ATP hydrolysis activity"/>
    <property type="evidence" value="ECO:0007669"/>
    <property type="project" value="InterPro"/>
</dbReference>
<dbReference type="CDD" id="cd03215">
    <property type="entry name" value="ABC_Carb_Monos_II"/>
    <property type="match status" value="1"/>
</dbReference>
<dbReference type="SMART" id="SM00382">
    <property type="entry name" value="AAA"/>
    <property type="match status" value="2"/>
</dbReference>
<feature type="domain" description="ABC transporter" evidence="5">
    <location>
        <begin position="14"/>
        <end position="250"/>
    </location>
</feature>
<evidence type="ECO:0000313" key="8">
    <source>
        <dbReference type="EMBL" id="CAB5033076.1"/>
    </source>
</evidence>
<dbReference type="SUPFAM" id="SSF52540">
    <property type="entry name" value="P-loop containing nucleoside triphosphate hydrolases"/>
    <property type="match status" value="2"/>
</dbReference>
<protein>
    <submittedName>
        <fullName evidence="8">Unannotated protein</fullName>
    </submittedName>
</protein>
<evidence type="ECO:0000313" key="7">
    <source>
        <dbReference type="EMBL" id="CAB4959582.1"/>
    </source>
</evidence>
<evidence type="ECO:0000259" key="5">
    <source>
        <dbReference type="PROSITE" id="PS50893"/>
    </source>
</evidence>
<dbReference type="InterPro" id="IPR050107">
    <property type="entry name" value="ABC_carbohydrate_import_ATPase"/>
</dbReference>
<keyword evidence="4" id="KW-0067">ATP-binding</keyword>
<dbReference type="GO" id="GO:0005524">
    <property type="term" value="F:ATP binding"/>
    <property type="evidence" value="ECO:0007669"/>
    <property type="project" value="UniProtKB-KW"/>
</dbReference>
<keyword evidence="2" id="KW-0677">Repeat</keyword>
<name>A0A6J7RWG0_9ZZZZ</name>
<gene>
    <name evidence="6" type="ORF">UFOPK3268_01072</name>
    <name evidence="7" type="ORF">UFOPK3752_02187</name>
    <name evidence="8" type="ORF">UFOPK4150_01215</name>
</gene>
<dbReference type="PANTHER" id="PTHR43790">
    <property type="entry name" value="CARBOHYDRATE TRANSPORT ATP-BINDING PROTEIN MG119-RELATED"/>
    <property type="match status" value="1"/>
</dbReference>
<accession>A0A6J7RWG0</accession>
<reference evidence="8" key="1">
    <citation type="submission" date="2020-05" db="EMBL/GenBank/DDBJ databases">
        <authorList>
            <person name="Chiriac C."/>
            <person name="Salcher M."/>
            <person name="Ghai R."/>
            <person name="Kavagutti S V."/>
        </authorList>
    </citation>
    <scope>NUCLEOTIDE SEQUENCE</scope>
</reference>
<dbReference type="PROSITE" id="PS00211">
    <property type="entry name" value="ABC_TRANSPORTER_1"/>
    <property type="match status" value="1"/>
</dbReference>
<organism evidence="8">
    <name type="scientific">freshwater metagenome</name>
    <dbReference type="NCBI Taxonomy" id="449393"/>
    <lineage>
        <taxon>unclassified sequences</taxon>
        <taxon>metagenomes</taxon>
        <taxon>ecological metagenomes</taxon>
    </lineage>
</organism>
<evidence type="ECO:0000256" key="4">
    <source>
        <dbReference type="ARBA" id="ARBA00022840"/>
    </source>
</evidence>
<dbReference type="InterPro" id="IPR017871">
    <property type="entry name" value="ABC_transporter-like_CS"/>
</dbReference>
<evidence type="ECO:0000256" key="3">
    <source>
        <dbReference type="ARBA" id="ARBA00022741"/>
    </source>
</evidence>